<protein>
    <submittedName>
        <fullName evidence="1">Uncharacterized protein</fullName>
    </submittedName>
</protein>
<reference evidence="1" key="1">
    <citation type="submission" date="2014-09" db="EMBL/GenBank/DDBJ databases">
        <authorList>
            <person name="Magalhaes I.L.F."/>
            <person name="Oliveira U."/>
            <person name="Santos F.R."/>
            <person name="Vidigal T.H.D.A."/>
            <person name="Brescovit A.D."/>
            <person name="Santos A.J."/>
        </authorList>
    </citation>
    <scope>NUCLEOTIDE SEQUENCE</scope>
    <source>
        <tissue evidence="1">Shoot tissue taken approximately 20 cm above the soil surface</tissue>
    </source>
</reference>
<sequence length="53" mass="5515">MFDGGIPSLSSVSTLPTIVEVFPLPGPATIISGTDTSLHAASLCLSFRECKYS</sequence>
<reference evidence="1" key="2">
    <citation type="journal article" date="2015" name="Data Brief">
        <title>Shoot transcriptome of the giant reed, Arundo donax.</title>
        <authorList>
            <person name="Barrero R.A."/>
            <person name="Guerrero F.D."/>
            <person name="Moolhuijzen P."/>
            <person name="Goolsby J.A."/>
            <person name="Tidwell J."/>
            <person name="Bellgard S.E."/>
            <person name="Bellgard M.I."/>
        </authorList>
    </citation>
    <scope>NUCLEOTIDE SEQUENCE</scope>
    <source>
        <tissue evidence="1">Shoot tissue taken approximately 20 cm above the soil surface</tissue>
    </source>
</reference>
<name>A0A0A9CYU1_ARUDO</name>
<accession>A0A0A9CYU1</accession>
<evidence type="ECO:0000313" key="1">
    <source>
        <dbReference type="EMBL" id="JAD76627.1"/>
    </source>
</evidence>
<dbReference type="AlphaFoldDB" id="A0A0A9CYU1"/>
<proteinExistence type="predicted"/>
<dbReference type="EMBL" id="GBRH01221268">
    <property type="protein sequence ID" value="JAD76627.1"/>
    <property type="molecule type" value="Transcribed_RNA"/>
</dbReference>
<organism evidence="1">
    <name type="scientific">Arundo donax</name>
    <name type="common">Giant reed</name>
    <name type="synonym">Donax arundinaceus</name>
    <dbReference type="NCBI Taxonomy" id="35708"/>
    <lineage>
        <taxon>Eukaryota</taxon>
        <taxon>Viridiplantae</taxon>
        <taxon>Streptophyta</taxon>
        <taxon>Embryophyta</taxon>
        <taxon>Tracheophyta</taxon>
        <taxon>Spermatophyta</taxon>
        <taxon>Magnoliopsida</taxon>
        <taxon>Liliopsida</taxon>
        <taxon>Poales</taxon>
        <taxon>Poaceae</taxon>
        <taxon>PACMAD clade</taxon>
        <taxon>Arundinoideae</taxon>
        <taxon>Arundineae</taxon>
        <taxon>Arundo</taxon>
    </lineage>
</organism>